<dbReference type="InterPro" id="IPR036397">
    <property type="entry name" value="RNaseH_sf"/>
</dbReference>
<proteinExistence type="predicted"/>
<protein>
    <submittedName>
        <fullName evidence="2">Histone-lysine N-methyltransferase SETMAR</fullName>
    </submittedName>
</protein>
<dbReference type="STRING" id="597456.A0A0L7R836"/>
<dbReference type="Gene3D" id="3.30.420.10">
    <property type="entry name" value="Ribonuclease H-like superfamily/Ribonuclease H"/>
    <property type="match status" value="1"/>
</dbReference>
<gene>
    <name evidence="1" type="ORF">WH47_11979</name>
    <name evidence="2" type="ORF">WH47_11980</name>
</gene>
<organism evidence="2 3">
    <name type="scientific">Habropoda laboriosa</name>
    <dbReference type="NCBI Taxonomy" id="597456"/>
    <lineage>
        <taxon>Eukaryota</taxon>
        <taxon>Metazoa</taxon>
        <taxon>Ecdysozoa</taxon>
        <taxon>Arthropoda</taxon>
        <taxon>Hexapoda</taxon>
        <taxon>Insecta</taxon>
        <taxon>Pterygota</taxon>
        <taxon>Neoptera</taxon>
        <taxon>Endopterygota</taxon>
        <taxon>Hymenoptera</taxon>
        <taxon>Apocrita</taxon>
        <taxon>Aculeata</taxon>
        <taxon>Apoidea</taxon>
        <taxon>Anthophila</taxon>
        <taxon>Apidae</taxon>
        <taxon>Habropoda</taxon>
    </lineage>
</organism>
<keyword evidence="2" id="KW-0808">Transferase</keyword>
<keyword evidence="3" id="KW-1185">Reference proteome</keyword>
<name>A0A0L7R836_9HYME</name>
<dbReference type="GO" id="GO:0003676">
    <property type="term" value="F:nucleic acid binding"/>
    <property type="evidence" value="ECO:0007669"/>
    <property type="project" value="InterPro"/>
</dbReference>
<feature type="non-terminal residue" evidence="2">
    <location>
        <position position="1"/>
    </location>
</feature>
<evidence type="ECO:0000313" key="2">
    <source>
        <dbReference type="EMBL" id="KOC66916.1"/>
    </source>
</evidence>
<dbReference type="GO" id="GO:0032259">
    <property type="term" value="P:methylation"/>
    <property type="evidence" value="ECO:0007669"/>
    <property type="project" value="UniProtKB-KW"/>
</dbReference>
<reference evidence="2 3" key="1">
    <citation type="submission" date="2015-07" db="EMBL/GenBank/DDBJ databases">
        <title>The genome of Habropoda laboriosa.</title>
        <authorList>
            <person name="Pan H."/>
            <person name="Kapheim K."/>
        </authorList>
    </citation>
    <scope>NUCLEOTIDE SEQUENCE [LARGE SCALE GENOMIC DNA]</scope>
    <source>
        <strain evidence="2">0110345459</strain>
    </source>
</reference>
<evidence type="ECO:0000313" key="1">
    <source>
        <dbReference type="EMBL" id="KOC66915.1"/>
    </source>
</evidence>
<accession>A0A0L7R836</accession>
<dbReference type="EMBL" id="KQ414638">
    <property type="protein sequence ID" value="KOC66915.1"/>
    <property type="molecule type" value="Genomic_DNA"/>
</dbReference>
<dbReference type="PANTHER" id="PTHR46060:SF1">
    <property type="entry name" value="MARINER MOS1 TRANSPOSASE-LIKE PROTEIN"/>
    <property type="match status" value="1"/>
</dbReference>
<evidence type="ECO:0000313" key="3">
    <source>
        <dbReference type="Proteomes" id="UP000053825"/>
    </source>
</evidence>
<keyword evidence="2" id="KW-0489">Methyltransferase</keyword>
<dbReference type="EMBL" id="KQ414638">
    <property type="protein sequence ID" value="KOC66916.1"/>
    <property type="molecule type" value="Genomic_DNA"/>
</dbReference>
<dbReference type="InterPro" id="IPR052709">
    <property type="entry name" value="Transposase-MT_Hybrid"/>
</dbReference>
<dbReference type="PANTHER" id="PTHR46060">
    <property type="entry name" value="MARINER MOS1 TRANSPOSASE-LIKE PROTEIN"/>
    <property type="match status" value="1"/>
</dbReference>
<dbReference type="Proteomes" id="UP000053825">
    <property type="component" value="Unassembled WGS sequence"/>
</dbReference>
<dbReference type="GO" id="GO:0008168">
    <property type="term" value="F:methyltransferase activity"/>
    <property type="evidence" value="ECO:0007669"/>
    <property type="project" value="UniProtKB-KW"/>
</dbReference>
<sequence length="56" mass="6653">NARPHVAQKMQRKFSEFGWEAWSHSPYSPNIASPDYHLFRVLQHFLLGKNLTIWTL</sequence>
<dbReference type="AlphaFoldDB" id="A0A0L7R836"/>